<dbReference type="InterPro" id="IPR045079">
    <property type="entry name" value="Oxoprolinase-like"/>
</dbReference>
<name>A0ABY6UI28_BIOOC</name>
<protein>
    <recommendedName>
        <fullName evidence="1">Hydantoinase A/oxoprolinase domain-containing protein</fullName>
    </recommendedName>
</protein>
<dbReference type="PANTHER" id="PTHR11365">
    <property type="entry name" value="5-OXOPROLINASE RELATED"/>
    <property type="match status" value="1"/>
</dbReference>
<gene>
    <name evidence="2" type="ORF">CLO192961_LOCUS282165</name>
</gene>
<dbReference type="Proteomes" id="UP000766486">
    <property type="component" value="Unassembled WGS sequence"/>
</dbReference>
<dbReference type="PANTHER" id="PTHR11365:SF2">
    <property type="entry name" value="5-OXOPROLINASE"/>
    <property type="match status" value="1"/>
</dbReference>
<dbReference type="EMBL" id="CABFNS010000816">
    <property type="protein sequence ID" value="VUC30270.1"/>
    <property type="molecule type" value="Genomic_DNA"/>
</dbReference>
<dbReference type="InterPro" id="IPR002821">
    <property type="entry name" value="Hydantoinase_A"/>
</dbReference>
<keyword evidence="3" id="KW-1185">Reference proteome</keyword>
<proteinExistence type="predicted"/>
<feature type="domain" description="Hydantoinase A/oxoprolinase" evidence="1">
    <location>
        <begin position="1"/>
        <end position="59"/>
    </location>
</feature>
<organism evidence="2 3">
    <name type="scientific">Bionectria ochroleuca</name>
    <name type="common">Gliocladium roseum</name>
    <dbReference type="NCBI Taxonomy" id="29856"/>
    <lineage>
        <taxon>Eukaryota</taxon>
        <taxon>Fungi</taxon>
        <taxon>Dikarya</taxon>
        <taxon>Ascomycota</taxon>
        <taxon>Pezizomycotina</taxon>
        <taxon>Sordariomycetes</taxon>
        <taxon>Hypocreomycetidae</taxon>
        <taxon>Hypocreales</taxon>
        <taxon>Bionectriaceae</taxon>
        <taxon>Clonostachys</taxon>
    </lineage>
</organism>
<evidence type="ECO:0000259" key="1">
    <source>
        <dbReference type="Pfam" id="PF01968"/>
    </source>
</evidence>
<evidence type="ECO:0000313" key="3">
    <source>
        <dbReference type="Proteomes" id="UP000766486"/>
    </source>
</evidence>
<comment type="caution">
    <text evidence="2">The sequence shown here is derived from an EMBL/GenBank/DDBJ whole genome shotgun (WGS) entry which is preliminary data.</text>
</comment>
<evidence type="ECO:0000313" key="2">
    <source>
        <dbReference type="EMBL" id="VUC30270.1"/>
    </source>
</evidence>
<accession>A0ABY6UI28</accession>
<sequence length="77" mass="8786">MGQAIRATTEAREHDTSAHNLGCFRGGGGQHAYMKRVIMNKFSNIFLAYDMALTEVSQELLNQMMRQFASILYRRSN</sequence>
<dbReference type="Pfam" id="PF01968">
    <property type="entry name" value="Hydantoinase_A"/>
    <property type="match status" value="1"/>
</dbReference>
<reference evidence="2 3" key="1">
    <citation type="submission" date="2019-06" db="EMBL/GenBank/DDBJ databases">
        <authorList>
            <person name="Broberg M."/>
        </authorList>
    </citation>
    <scope>NUCLEOTIDE SEQUENCE [LARGE SCALE GENOMIC DNA]</scope>
</reference>